<evidence type="ECO:0000313" key="3">
    <source>
        <dbReference type="Proteomes" id="UP001272987"/>
    </source>
</evidence>
<dbReference type="InterPro" id="IPR011704">
    <property type="entry name" value="ATPase_dyneun-rel_AAA"/>
</dbReference>
<keyword evidence="3" id="KW-1185">Reference proteome</keyword>
<accession>A0ABU4LWI4</accession>
<dbReference type="SUPFAM" id="SSF52540">
    <property type="entry name" value="P-loop containing nucleoside triphosphate hydrolases"/>
    <property type="match status" value="1"/>
</dbReference>
<reference evidence="2 3" key="1">
    <citation type="journal article" date="2023" name="Microb. Genom.">
        <title>Mesoterricola silvestris gen. nov., sp. nov., Mesoterricola sediminis sp. nov., Geothrix oryzae sp. nov., Geothrix edaphica sp. nov., Geothrix rubra sp. nov., and Geothrix limicola sp. nov., six novel members of Acidobacteriota isolated from soils.</title>
        <authorList>
            <person name="Weisberg A.J."/>
            <person name="Pearce E."/>
            <person name="Kramer C.G."/>
            <person name="Chang J.H."/>
            <person name="Clarke C.R."/>
        </authorList>
    </citation>
    <scope>NUCLEOTIDE SEQUENCE [LARGE SCALE GENOMIC DNA]</scope>
    <source>
        <strain evidence="2 3">NB05-1H</strain>
    </source>
</reference>
<dbReference type="Proteomes" id="UP001272987">
    <property type="component" value="Unassembled WGS sequence"/>
</dbReference>
<dbReference type="InterPro" id="IPR027417">
    <property type="entry name" value="P-loop_NTPase"/>
</dbReference>
<dbReference type="Gene3D" id="3.40.50.300">
    <property type="entry name" value="P-loop containing nucleotide triphosphate hydrolases"/>
    <property type="match status" value="1"/>
</dbReference>
<dbReference type="InterPro" id="IPR003593">
    <property type="entry name" value="AAA+_ATPase"/>
</dbReference>
<proteinExistence type="predicted"/>
<evidence type="ECO:0000259" key="1">
    <source>
        <dbReference type="SMART" id="SM00382"/>
    </source>
</evidence>
<comment type="caution">
    <text evidence="2">The sequence shown here is derived from an EMBL/GenBank/DDBJ whole genome shotgun (WGS) entry which is preliminary data.</text>
</comment>
<gene>
    <name evidence="2" type="ORF">PV666_19690</name>
</gene>
<dbReference type="EMBL" id="JARAWP010000011">
    <property type="protein sequence ID" value="MDX3020090.1"/>
    <property type="molecule type" value="Genomic_DNA"/>
</dbReference>
<feature type="domain" description="AAA+ ATPase" evidence="1">
    <location>
        <begin position="24"/>
        <end position="176"/>
    </location>
</feature>
<organism evidence="2 3">
    <name type="scientific">Streptomyces acidiscabies</name>
    <dbReference type="NCBI Taxonomy" id="42234"/>
    <lineage>
        <taxon>Bacteria</taxon>
        <taxon>Bacillati</taxon>
        <taxon>Actinomycetota</taxon>
        <taxon>Actinomycetes</taxon>
        <taxon>Kitasatosporales</taxon>
        <taxon>Streptomycetaceae</taxon>
        <taxon>Streptomyces</taxon>
    </lineage>
</organism>
<name>A0ABU4LWI4_9ACTN</name>
<protein>
    <submittedName>
        <fullName evidence="2">MoxR family ATPase</fullName>
    </submittedName>
</protein>
<dbReference type="SMART" id="SM00382">
    <property type="entry name" value="AAA"/>
    <property type="match status" value="1"/>
</dbReference>
<dbReference type="Pfam" id="PF07728">
    <property type="entry name" value="AAA_5"/>
    <property type="match status" value="1"/>
</dbReference>
<sequence>MHRKDIAMKFNDTLTTLIKQSLEVGATPALMGEPGIGKSSFVESLAYSMGTKAFTLPCNQLADKADLTGARLVPYTKDDGTQSYKQVFYPHQVIQECIDYAEKNPREWPILFLDEINRTTSDVTSGALTLVTLRRMGHLDLPKNVRIVVAGNDKGNVTSLDEASLSRFAIFHVEPDAATLMSVLGDNINPWVKTVLTQHPGLVFQKSTPQAIVVDGQDDDNGNVTMADLFDGGEEMNQLTTPRTIDNLSKWLDTAAPQQLAQYLATSIQIGDRETSLLNEAIEAYVGDTMFTTQLVAVIAQDLANNAGGVQHNRVNVPKPNCYQSLKDALTVTDMAAAIVTLTDNEKSGSLLYALKEGKDNARLIEQLAQAMTQIEPEHTRTLFEMVTSQQIDRQNLESFMEIDAPITNQARPVLSAFL</sequence>
<evidence type="ECO:0000313" key="2">
    <source>
        <dbReference type="EMBL" id="MDX3020090.1"/>
    </source>
</evidence>
<dbReference type="CDD" id="cd00009">
    <property type="entry name" value="AAA"/>
    <property type="match status" value="1"/>
</dbReference>